<dbReference type="EMBL" id="LSBH01000028">
    <property type="protein sequence ID" value="OAQ61300.1"/>
    <property type="molecule type" value="Genomic_DNA"/>
</dbReference>
<dbReference type="AlphaFoldDB" id="A0A179F7I6"/>
<dbReference type="InterPro" id="IPR052579">
    <property type="entry name" value="Zinc_finger_SWIM"/>
</dbReference>
<reference evidence="3 4" key="1">
    <citation type="submission" date="2016-01" db="EMBL/GenBank/DDBJ databases">
        <title>Biosynthesis of antibiotic leucinostatins and their inhibition on Phytophthora in bio-control Purpureocillium lilacinum.</title>
        <authorList>
            <person name="Wang G."/>
            <person name="Liu Z."/>
            <person name="Lin R."/>
            <person name="Li E."/>
            <person name="Mao Z."/>
            <person name="Ling J."/>
            <person name="Yin W."/>
            <person name="Xie B."/>
        </authorList>
    </citation>
    <scope>NUCLEOTIDE SEQUENCE [LARGE SCALE GENOMIC DNA]</scope>
    <source>
        <strain evidence="3">PLBJ-1</strain>
    </source>
</reference>
<dbReference type="PANTHER" id="PTHR31569">
    <property type="entry name" value="SWIM-TYPE DOMAIN-CONTAINING PROTEIN"/>
    <property type="match status" value="1"/>
</dbReference>
<organism evidence="3 4">
    <name type="scientific">Purpureocillium lilacinum</name>
    <name type="common">Paecilomyces lilacinus</name>
    <dbReference type="NCBI Taxonomy" id="33203"/>
    <lineage>
        <taxon>Eukaryota</taxon>
        <taxon>Fungi</taxon>
        <taxon>Dikarya</taxon>
        <taxon>Ascomycota</taxon>
        <taxon>Pezizomycotina</taxon>
        <taxon>Sordariomycetes</taxon>
        <taxon>Hypocreomycetidae</taxon>
        <taxon>Hypocreales</taxon>
        <taxon>Ophiocordycipitaceae</taxon>
        <taxon>Purpureocillium</taxon>
    </lineage>
</organism>
<feature type="region of interest" description="Disordered" evidence="1">
    <location>
        <begin position="120"/>
        <end position="143"/>
    </location>
</feature>
<dbReference type="InterPro" id="IPR018289">
    <property type="entry name" value="MULE_transposase_dom"/>
</dbReference>
<feature type="domain" description="MULE transposase" evidence="2">
    <location>
        <begin position="8"/>
        <end position="105"/>
    </location>
</feature>
<sequence>MWKRFPEVISFDNTYNTNRFKLPLFQATGQTCLGSVFNAAFGLIDNERREGFQFLSESIRQLSEQHAIRQTDVIITDFDDQMKAALDDQFPDAQQQLCIHHINSNVLLKWKQRWVNGHISSSSTDSSDGEDTGPLPEAELSPKDRRLVNAPIAEVIPHSYRGVLEMWKLVMSAETDEDHEKAWKNLCREFDDQRAILQYLHRTYMPVFKGFPGDLPDPLIRRTYTRPAFVRREGDEQSIEKWTEFFGYWFAIVNSIDEEAYNRQLDELERRYVPEYVDEVSYIKQTWLNLYKKKLVKAWVDQHAHFGNNVTSRVEGIHALLKGHLKNSQQDLFTAWNRIKQALLNQLAELRANQACQQIRTPLDISGPLFSTIRGWVSHEALRKISVSTVVYSARA</sequence>
<evidence type="ECO:0000313" key="4">
    <source>
        <dbReference type="Proteomes" id="UP000078240"/>
    </source>
</evidence>
<accession>A0A179F7I6</accession>
<dbReference type="Proteomes" id="UP000078240">
    <property type="component" value="Unassembled WGS sequence"/>
</dbReference>
<dbReference type="Pfam" id="PF10551">
    <property type="entry name" value="MULE"/>
    <property type="match status" value="1"/>
</dbReference>
<comment type="caution">
    <text evidence="3">The sequence shown here is derived from an EMBL/GenBank/DDBJ whole genome shotgun (WGS) entry which is preliminary data.</text>
</comment>
<name>A0A179F7I6_PURLI</name>
<gene>
    <name evidence="3" type="ORF">VFPBJ_11500</name>
</gene>
<protein>
    <submittedName>
        <fullName evidence="3">Mutator-like element</fullName>
    </submittedName>
</protein>
<evidence type="ECO:0000313" key="3">
    <source>
        <dbReference type="EMBL" id="OAQ61300.1"/>
    </source>
</evidence>
<evidence type="ECO:0000256" key="1">
    <source>
        <dbReference type="SAM" id="MobiDB-lite"/>
    </source>
</evidence>
<dbReference type="PANTHER" id="PTHR31569:SF4">
    <property type="entry name" value="SWIM-TYPE DOMAIN-CONTAINING PROTEIN"/>
    <property type="match status" value="1"/>
</dbReference>
<proteinExistence type="predicted"/>
<evidence type="ECO:0000259" key="2">
    <source>
        <dbReference type="Pfam" id="PF10551"/>
    </source>
</evidence>